<evidence type="ECO:0000256" key="1">
    <source>
        <dbReference type="SAM" id="MobiDB-lite"/>
    </source>
</evidence>
<feature type="compositionally biased region" description="Pro residues" evidence="1">
    <location>
        <begin position="163"/>
        <end position="173"/>
    </location>
</feature>
<gene>
    <name evidence="2" type="ORF">PIB30_011480</name>
</gene>
<comment type="caution">
    <text evidence="2">The sequence shown here is derived from an EMBL/GenBank/DDBJ whole genome shotgun (WGS) entry which is preliminary data.</text>
</comment>
<reference evidence="2 3" key="1">
    <citation type="journal article" date="2023" name="Plants (Basel)">
        <title>Bridging the Gap: Combining Genomics and Transcriptomics Approaches to Understand Stylosanthes scabra, an Orphan Legume from the Brazilian Caatinga.</title>
        <authorList>
            <person name="Ferreira-Neto J.R.C."/>
            <person name="da Silva M.D."/>
            <person name="Binneck E."/>
            <person name="de Melo N.F."/>
            <person name="da Silva R.H."/>
            <person name="de Melo A.L.T.M."/>
            <person name="Pandolfi V."/>
            <person name="Bustamante F.O."/>
            <person name="Brasileiro-Vidal A.C."/>
            <person name="Benko-Iseppon A.M."/>
        </authorList>
    </citation>
    <scope>NUCLEOTIDE SEQUENCE [LARGE SCALE GENOMIC DNA]</scope>
    <source>
        <tissue evidence="2">Leaves</tissue>
    </source>
</reference>
<feature type="compositionally biased region" description="Acidic residues" evidence="1">
    <location>
        <begin position="177"/>
        <end position="187"/>
    </location>
</feature>
<feature type="region of interest" description="Disordered" evidence="1">
    <location>
        <begin position="145"/>
        <end position="187"/>
    </location>
</feature>
<organism evidence="2 3">
    <name type="scientific">Stylosanthes scabra</name>
    <dbReference type="NCBI Taxonomy" id="79078"/>
    <lineage>
        <taxon>Eukaryota</taxon>
        <taxon>Viridiplantae</taxon>
        <taxon>Streptophyta</taxon>
        <taxon>Embryophyta</taxon>
        <taxon>Tracheophyta</taxon>
        <taxon>Spermatophyta</taxon>
        <taxon>Magnoliopsida</taxon>
        <taxon>eudicotyledons</taxon>
        <taxon>Gunneridae</taxon>
        <taxon>Pentapetalae</taxon>
        <taxon>rosids</taxon>
        <taxon>fabids</taxon>
        <taxon>Fabales</taxon>
        <taxon>Fabaceae</taxon>
        <taxon>Papilionoideae</taxon>
        <taxon>50 kb inversion clade</taxon>
        <taxon>dalbergioids sensu lato</taxon>
        <taxon>Dalbergieae</taxon>
        <taxon>Pterocarpus clade</taxon>
        <taxon>Stylosanthes</taxon>
    </lineage>
</organism>
<dbReference type="Proteomes" id="UP001341840">
    <property type="component" value="Unassembled WGS sequence"/>
</dbReference>
<accession>A0ABU6S655</accession>
<evidence type="ECO:0000313" key="3">
    <source>
        <dbReference type="Proteomes" id="UP001341840"/>
    </source>
</evidence>
<proteinExistence type="predicted"/>
<sequence length="187" mass="21046">MSLSKIVCIFNWFKSIIEGIIRYLRDARSWRRTRKRDRSVVEQRADDLLSKFSANLEQATQQAQEEGDESATTVDPNLVWRQTLSEPCKNRVYGGGSSASATSTHTGLAAFEIVDLKEQLRKARAEEHLRRNEEMQRQMVTFYNPLRPGSSATAGGSGSSTVPPLPPDPPPQHPNHEDDDDDDYEDA</sequence>
<evidence type="ECO:0000313" key="2">
    <source>
        <dbReference type="EMBL" id="MED6131629.1"/>
    </source>
</evidence>
<dbReference type="EMBL" id="JASCZI010060443">
    <property type="protein sequence ID" value="MED6131629.1"/>
    <property type="molecule type" value="Genomic_DNA"/>
</dbReference>
<name>A0ABU6S655_9FABA</name>
<protein>
    <submittedName>
        <fullName evidence="2">Uncharacterized protein</fullName>
    </submittedName>
</protein>
<keyword evidence="3" id="KW-1185">Reference proteome</keyword>